<feature type="transmembrane region" description="Helical" evidence="6">
    <location>
        <begin position="251"/>
        <end position="269"/>
    </location>
</feature>
<evidence type="ECO:0000256" key="4">
    <source>
        <dbReference type="ARBA" id="ARBA00023136"/>
    </source>
</evidence>
<dbReference type="VEuPathDB" id="FungiDB:VP01_983g4"/>
<keyword evidence="8" id="KW-1185">Reference proteome</keyword>
<dbReference type="AlphaFoldDB" id="A0A0L6U7N2"/>
<feature type="transmembrane region" description="Helical" evidence="6">
    <location>
        <begin position="330"/>
        <end position="349"/>
    </location>
</feature>
<feature type="transmembrane region" description="Helical" evidence="6">
    <location>
        <begin position="361"/>
        <end position="387"/>
    </location>
</feature>
<reference evidence="7 8" key="1">
    <citation type="submission" date="2015-08" db="EMBL/GenBank/DDBJ databases">
        <title>Next Generation Sequencing and Analysis of the Genome of Puccinia sorghi L Schw, the Causal Agent of Maize Common Rust.</title>
        <authorList>
            <person name="Rochi L."/>
            <person name="Burguener G."/>
            <person name="Darino M."/>
            <person name="Turjanski A."/>
            <person name="Kreff E."/>
            <person name="Dieguez M.J."/>
            <person name="Sacco F."/>
        </authorList>
    </citation>
    <scope>NUCLEOTIDE SEQUENCE [LARGE SCALE GENOMIC DNA]</scope>
    <source>
        <strain evidence="7 8">RO10H11247</strain>
    </source>
</reference>
<evidence type="ECO:0000256" key="2">
    <source>
        <dbReference type="ARBA" id="ARBA00022692"/>
    </source>
</evidence>
<sequence length="456" mass="50784">MSHPLSTSHAPSHHPTVDRHGLLIVAGAASVRNKLKVSLLATLFLLLYVTVLSIVSKKKPNCTWASARLVFMQTSFGPRKDSDQISHHGKQPIFLNLVFADMLLAIGITHNCQFAFINFNERGAVTASVTCTSQGVLIQLADVASALLVSRVKAWYLRCSALAKIICPYSPQNLLIAIETFIILSNGPILSWYTQFSTVGIWMLSCCFAVLGFLSFSNLDLHSFYNWNGAWCWISPDYLTYQVTFHSELHVWIWLAATGLIALYGTLFMRIRTHYKGEGHILRRSSIALPPPSSPSTISSMPSSSSQINKSNQTERVGSKGLRVVARTMLVYPTTFVAYSIPLTIISLIENYRHSTFSPVVAIVLSTLFALRGAIDVLAFGVSSAFLMTRNVFILRTPPAPTHDEEQLTPTSPQSFHKPRQISLDLDQMYDEKHFSKDSIDPRLTHQTLDLRVSLR</sequence>
<dbReference type="GO" id="GO:0005886">
    <property type="term" value="C:plasma membrane"/>
    <property type="evidence" value="ECO:0007669"/>
    <property type="project" value="TreeGrafter"/>
</dbReference>
<evidence type="ECO:0000256" key="6">
    <source>
        <dbReference type="SAM" id="Phobius"/>
    </source>
</evidence>
<dbReference type="PANTHER" id="PTHR23112">
    <property type="entry name" value="G PROTEIN-COUPLED RECEPTOR 157-RELATED"/>
    <property type="match status" value="1"/>
</dbReference>
<protein>
    <recommendedName>
        <fullName evidence="9">G-protein coupled receptors family 1 profile domain-containing protein</fullName>
    </recommendedName>
</protein>
<proteinExistence type="predicted"/>
<keyword evidence="4 6" id="KW-0472">Membrane</keyword>
<evidence type="ECO:0000313" key="8">
    <source>
        <dbReference type="Proteomes" id="UP000037035"/>
    </source>
</evidence>
<dbReference type="OrthoDB" id="100006at2759"/>
<keyword evidence="2 6" id="KW-0812">Transmembrane</keyword>
<feature type="transmembrane region" description="Helical" evidence="6">
    <location>
        <begin position="37"/>
        <end position="55"/>
    </location>
</feature>
<evidence type="ECO:0008006" key="9">
    <source>
        <dbReference type="Google" id="ProtNLM"/>
    </source>
</evidence>
<gene>
    <name evidence="7" type="ORF">VP01_983g4</name>
</gene>
<accession>A0A0L6U7N2</accession>
<dbReference type="EMBL" id="LAVV01015536">
    <property type="protein sequence ID" value="KNZ43815.1"/>
    <property type="molecule type" value="Genomic_DNA"/>
</dbReference>
<dbReference type="Proteomes" id="UP000037035">
    <property type="component" value="Unassembled WGS sequence"/>
</dbReference>
<evidence type="ECO:0000313" key="7">
    <source>
        <dbReference type="EMBL" id="KNZ43815.1"/>
    </source>
</evidence>
<organism evidence="7 8">
    <name type="scientific">Puccinia sorghi</name>
    <dbReference type="NCBI Taxonomy" id="27349"/>
    <lineage>
        <taxon>Eukaryota</taxon>
        <taxon>Fungi</taxon>
        <taxon>Dikarya</taxon>
        <taxon>Basidiomycota</taxon>
        <taxon>Pucciniomycotina</taxon>
        <taxon>Pucciniomycetes</taxon>
        <taxon>Pucciniales</taxon>
        <taxon>Pucciniaceae</taxon>
        <taxon>Puccinia</taxon>
    </lineage>
</organism>
<feature type="compositionally biased region" description="Low complexity" evidence="5">
    <location>
        <begin position="295"/>
        <end position="311"/>
    </location>
</feature>
<dbReference type="GO" id="GO:0004930">
    <property type="term" value="F:G protein-coupled receptor activity"/>
    <property type="evidence" value="ECO:0007669"/>
    <property type="project" value="TreeGrafter"/>
</dbReference>
<name>A0A0L6U7N2_9BASI</name>
<evidence type="ECO:0000256" key="5">
    <source>
        <dbReference type="SAM" id="MobiDB-lite"/>
    </source>
</evidence>
<feature type="transmembrane region" description="Helical" evidence="6">
    <location>
        <begin position="199"/>
        <end position="219"/>
    </location>
</feature>
<feature type="region of interest" description="Disordered" evidence="5">
    <location>
        <begin position="289"/>
        <end position="315"/>
    </location>
</feature>
<comment type="subcellular location">
    <subcellularLocation>
        <location evidence="1">Membrane</location>
        <topology evidence="1">Multi-pass membrane protein</topology>
    </subcellularLocation>
</comment>
<keyword evidence="3 6" id="KW-1133">Transmembrane helix</keyword>
<evidence type="ECO:0000256" key="3">
    <source>
        <dbReference type="ARBA" id="ARBA00022989"/>
    </source>
</evidence>
<comment type="caution">
    <text evidence="7">The sequence shown here is derived from an EMBL/GenBank/DDBJ whole genome shotgun (WGS) entry which is preliminary data.</text>
</comment>
<dbReference type="STRING" id="27349.A0A0L6U7N2"/>
<dbReference type="PANTHER" id="PTHR23112:SF37">
    <property type="entry name" value="G PROTEIN-COUPLED RECEPTOR GPR1"/>
    <property type="match status" value="1"/>
</dbReference>
<dbReference type="GO" id="GO:0007189">
    <property type="term" value="P:adenylate cyclase-activating G protein-coupled receptor signaling pathway"/>
    <property type="evidence" value="ECO:0007669"/>
    <property type="project" value="TreeGrafter"/>
</dbReference>
<evidence type="ECO:0000256" key="1">
    <source>
        <dbReference type="ARBA" id="ARBA00004141"/>
    </source>
</evidence>
<dbReference type="Gene3D" id="1.20.1070.10">
    <property type="entry name" value="Rhodopsin 7-helix transmembrane proteins"/>
    <property type="match status" value="1"/>
</dbReference>